<gene>
    <name evidence="1" type="ordered locus">At5g60240</name>
</gene>
<evidence type="ECO:0000313" key="1">
    <source>
        <dbReference type="EMBL" id="ABE66264.1"/>
    </source>
</evidence>
<accession>Q1PDH2</accession>
<dbReference type="AlphaFoldDB" id="Q1PDH2"/>
<reference evidence="1" key="1">
    <citation type="submission" date="2006-03" db="EMBL/GenBank/DDBJ databases">
        <authorList>
            <person name="Underwood B.A."/>
            <person name="Xiao Y."/>
            <person name="Moskal W."/>
            <person name="Monaghan E."/>
            <person name="Wang W."/>
            <person name="Redman J."/>
            <person name="Wu H.C."/>
            <person name="Utterback T."/>
            <person name="Town C.D."/>
        </authorList>
    </citation>
    <scope>NUCLEOTIDE SEQUENCE</scope>
</reference>
<dbReference type="EMBL" id="DQ447096">
    <property type="protein sequence ID" value="ABE66264.1"/>
    <property type="molecule type" value="mRNA"/>
</dbReference>
<organism evidence="1">
    <name type="scientific">Arabidopsis thaliana</name>
    <name type="common">Mouse-ear cress</name>
    <dbReference type="NCBI Taxonomy" id="3702"/>
    <lineage>
        <taxon>Eukaryota</taxon>
        <taxon>Viridiplantae</taxon>
        <taxon>Streptophyta</taxon>
        <taxon>Embryophyta</taxon>
        <taxon>Tracheophyta</taxon>
        <taxon>Spermatophyta</taxon>
        <taxon>Magnoliopsida</taxon>
        <taxon>eudicotyledons</taxon>
        <taxon>Gunneridae</taxon>
        <taxon>Pentapetalae</taxon>
        <taxon>rosids</taxon>
        <taxon>malvids</taxon>
        <taxon>Brassicales</taxon>
        <taxon>Brassicaceae</taxon>
        <taxon>Camelineae</taxon>
        <taxon>Arabidopsis</taxon>
    </lineage>
</organism>
<protein>
    <submittedName>
        <fullName evidence="1">Uncharacterized protein</fullName>
    </submittedName>
</protein>
<sequence length="37" mass="4212">MERAMLRGSNGELCGSEKRNLVKIIVDFDCTVKIEKK</sequence>
<proteinExistence type="evidence at transcript level"/>
<name>Q1PDH2_ARATH</name>